<dbReference type="Pfam" id="PF09963">
    <property type="entry name" value="DUF2197"/>
    <property type="match status" value="1"/>
</dbReference>
<evidence type="ECO:0008006" key="3">
    <source>
        <dbReference type="Google" id="ProtNLM"/>
    </source>
</evidence>
<reference evidence="2" key="1">
    <citation type="submission" date="2014-03" db="EMBL/GenBank/DDBJ databases">
        <authorList>
            <person name="Urmite Genomes U."/>
        </authorList>
    </citation>
    <scope>NUCLEOTIDE SEQUENCE [LARGE SCALE GENOMIC DNA]</scope>
    <source>
        <strain evidence="2">HD-03</strain>
    </source>
</reference>
<sequence>MRVQCVICDKIEKIESYCLQAKRLRNRRIHTYMCQSCHDRIEENTKKRLATGDFRFNRERKKEKHLS</sequence>
<dbReference type="OrthoDB" id="2989868at2"/>
<keyword evidence="2" id="KW-1185">Reference proteome</keyword>
<dbReference type="RefSeq" id="WP_074733873.1">
    <property type="nucleotide sequence ID" value="NZ_CCDH010000002.1"/>
</dbReference>
<dbReference type="EMBL" id="CCDI010000001">
    <property type="protein sequence ID" value="CDQ22347.1"/>
    <property type="molecule type" value="Genomic_DNA"/>
</dbReference>
<dbReference type="InterPro" id="IPR019241">
    <property type="entry name" value="DUF2197"/>
</dbReference>
<name>A0A024P404_9BACI</name>
<proteinExistence type="predicted"/>
<protein>
    <recommendedName>
        <fullName evidence="3">DUF2197 domain-containing protein</fullName>
    </recommendedName>
</protein>
<organism evidence="1 2">
    <name type="scientific">Halobacillus karajensis</name>
    <dbReference type="NCBI Taxonomy" id="195088"/>
    <lineage>
        <taxon>Bacteria</taxon>
        <taxon>Bacillati</taxon>
        <taxon>Bacillota</taxon>
        <taxon>Bacilli</taxon>
        <taxon>Bacillales</taxon>
        <taxon>Bacillaceae</taxon>
        <taxon>Halobacillus</taxon>
    </lineage>
</organism>
<comment type="caution">
    <text evidence="1">The sequence shown here is derived from an EMBL/GenBank/DDBJ whole genome shotgun (WGS) entry which is preliminary data.</text>
</comment>
<evidence type="ECO:0000313" key="1">
    <source>
        <dbReference type="EMBL" id="CDQ22347.1"/>
    </source>
</evidence>
<reference evidence="1 2" key="2">
    <citation type="submission" date="2014-05" db="EMBL/GenBank/DDBJ databases">
        <title>Draft genome sequence of Halobacillus karajensis HK-03.</title>
        <authorList>
            <person name="Khelaifia S."/>
            <person name="Croce O."/>
            <person name="Lagier J.C."/>
            <person name="Raoult D."/>
        </authorList>
    </citation>
    <scope>NUCLEOTIDE SEQUENCE [LARGE SCALE GENOMIC DNA]</scope>
    <source>
        <strain evidence="1 2">HD-03</strain>
    </source>
</reference>
<accession>A0A024P404</accession>
<gene>
    <name evidence="1" type="ORF">BN983_00555</name>
</gene>
<dbReference type="AlphaFoldDB" id="A0A024P404"/>
<dbReference type="Proteomes" id="UP000028868">
    <property type="component" value="Unassembled WGS sequence"/>
</dbReference>
<evidence type="ECO:0000313" key="2">
    <source>
        <dbReference type="Proteomes" id="UP000028868"/>
    </source>
</evidence>